<feature type="domain" description="Thioredoxin" evidence="1">
    <location>
        <begin position="5"/>
        <end position="61"/>
    </location>
</feature>
<sequence length="68" mass="8002">MTKYNTRKQDNVEIYKLNIEDQKLLTAQFEIKGIPTLVYMENGKIVAKKLGVKSVEQLENYEKVYFSK</sequence>
<dbReference type="KEGG" id="alp:LPB137_03970"/>
<dbReference type="OrthoDB" id="5366161at2"/>
<dbReference type="InterPro" id="IPR036249">
    <property type="entry name" value="Thioredoxin-like_sf"/>
</dbReference>
<dbReference type="Proteomes" id="UP000186074">
    <property type="component" value="Chromosome"/>
</dbReference>
<dbReference type="STRING" id="1850254.LPB137_03970"/>
<dbReference type="Pfam" id="PF00085">
    <property type="entry name" value="Thioredoxin"/>
    <property type="match status" value="1"/>
</dbReference>
<gene>
    <name evidence="2" type="ORF">LPB137_03970</name>
</gene>
<protein>
    <recommendedName>
        <fullName evidence="1">Thioredoxin domain-containing protein</fullName>
    </recommendedName>
</protein>
<dbReference type="EMBL" id="CP019070">
    <property type="protein sequence ID" value="APW65052.1"/>
    <property type="molecule type" value="Genomic_DNA"/>
</dbReference>
<evidence type="ECO:0000313" key="3">
    <source>
        <dbReference type="Proteomes" id="UP000186074"/>
    </source>
</evidence>
<dbReference type="AlphaFoldDB" id="A0A1P8KKG5"/>
<accession>A0A1P8KKG5</accession>
<dbReference type="SUPFAM" id="SSF52833">
    <property type="entry name" value="Thioredoxin-like"/>
    <property type="match status" value="1"/>
</dbReference>
<dbReference type="InterPro" id="IPR013766">
    <property type="entry name" value="Thioredoxin_domain"/>
</dbReference>
<evidence type="ECO:0000313" key="2">
    <source>
        <dbReference type="EMBL" id="APW65052.1"/>
    </source>
</evidence>
<dbReference type="CDD" id="cd02947">
    <property type="entry name" value="TRX_family"/>
    <property type="match status" value="1"/>
</dbReference>
<evidence type="ECO:0000259" key="1">
    <source>
        <dbReference type="Pfam" id="PF00085"/>
    </source>
</evidence>
<keyword evidence="3" id="KW-1185">Reference proteome</keyword>
<proteinExistence type="predicted"/>
<name>A0A1P8KKG5_9BACT</name>
<organism evidence="2 3">
    <name type="scientific">Poseidonibacter parvus</name>
    <dbReference type="NCBI Taxonomy" id="1850254"/>
    <lineage>
        <taxon>Bacteria</taxon>
        <taxon>Pseudomonadati</taxon>
        <taxon>Campylobacterota</taxon>
        <taxon>Epsilonproteobacteria</taxon>
        <taxon>Campylobacterales</taxon>
        <taxon>Arcobacteraceae</taxon>
        <taxon>Poseidonibacter</taxon>
    </lineage>
</organism>
<reference evidence="2 3" key="1">
    <citation type="submission" date="2017-01" db="EMBL/GenBank/DDBJ databases">
        <title>Genome sequencing of Arcobacter sp. LPB0137.</title>
        <authorList>
            <person name="Lee G.-W."/>
            <person name="Yi H."/>
        </authorList>
    </citation>
    <scope>NUCLEOTIDE SEQUENCE [LARGE SCALE GENOMIC DNA]</scope>
    <source>
        <strain evidence="2 3">LPB0137</strain>
    </source>
</reference>
<dbReference type="Gene3D" id="3.40.30.10">
    <property type="entry name" value="Glutaredoxin"/>
    <property type="match status" value="1"/>
</dbReference>